<feature type="compositionally biased region" description="Polar residues" evidence="2">
    <location>
        <begin position="249"/>
        <end position="267"/>
    </location>
</feature>
<feature type="region of interest" description="Disordered" evidence="2">
    <location>
        <begin position="490"/>
        <end position="538"/>
    </location>
</feature>
<feature type="region of interest" description="Disordered" evidence="2">
    <location>
        <begin position="1"/>
        <end position="191"/>
    </location>
</feature>
<keyword evidence="5" id="KW-1185">Reference proteome</keyword>
<feature type="compositionally biased region" description="Low complexity" evidence="2">
    <location>
        <begin position="49"/>
        <end position="60"/>
    </location>
</feature>
<evidence type="ECO:0000313" key="4">
    <source>
        <dbReference type="EMBL" id="KAF2879324.1"/>
    </source>
</evidence>
<feature type="region of interest" description="Disordered" evidence="2">
    <location>
        <begin position="205"/>
        <end position="229"/>
    </location>
</feature>
<comment type="subcellular location">
    <subcellularLocation>
        <location evidence="1">Nucleus</location>
    </subcellularLocation>
</comment>
<dbReference type="GO" id="GO:0001156">
    <property type="term" value="F:TFIIIC-class transcription factor complex binding"/>
    <property type="evidence" value="ECO:0007669"/>
    <property type="project" value="TreeGrafter"/>
</dbReference>
<dbReference type="InterPro" id="IPR039467">
    <property type="entry name" value="TFIIIB_B''_Myb"/>
</dbReference>
<dbReference type="SUPFAM" id="SSF46689">
    <property type="entry name" value="Homeodomain-like"/>
    <property type="match status" value="1"/>
</dbReference>
<feature type="region of interest" description="Disordered" evidence="2">
    <location>
        <begin position="249"/>
        <end position="275"/>
    </location>
</feature>
<dbReference type="EMBL" id="VTPC01091188">
    <property type="protein sequence ID" value="KAF2879324.1"/>
    <property type="molecule type" value="Genomic_DNA"/>
</dbReference>
<dbReference type="PANTHER" id="PTHR22929:SF0">
    <property type="entry name" value="TRANSCRIPTION FACTOR TFIIIB COMPONENT B'' HOMOLOG"/>
    <property type="match status" value="1"/>
</dbReference>
<dbReference type="PANTHER" id="PTHR22929">
    <property type="entry name" value="RNA POLYMERASE III TRANSCRIPTION INITIATION FACTOR B"/>
    <property type="match status" value="1"/>
</dbReference>
<dbReference type="AlphaFoldDB" id="A0A8K0C415"/>
<gene>
    <name evidence="4" type="ORF">ILUMI_26835</name>
</gene>
<feature type="compositionally biased region" description="Polar residues" evidence="2">
    <location>
        <begin position="68"/>
        <end position="90"/>
    </location>
</feature>
<organism evidence="4 5">
    <name type="scientific">Ignelater luminosus</name>
    <name type="common">Cucubano</name>
    <name type="synonym">Pyrophorus luminosus</name>
    <dbReference type="NCBI Taxonomy" id="2038154"/>
    <lineage>
        <taxon>Eukaryota</taxon>
        <taxon>Metazoa</taxon>
        <taxon>Ecdysozoa</taxon>
        <taxon>Arthropoda</taxon>
        <taxon>Hexapoda</taxon>
        <taxon>Insecta</taxon>
        <taxon>Pterygota</taxon>
        <taxon>Neoptera</taxon>
        <taxon>Endopterygota</taxon>
        <taxon>Coleoptera</taxon>
        <taxon>Polyphaga</taxon>
        <taxon>Elateriformia</taxon>
        <taxon>Elateroidea</taxon>
        <taxon>Elateridae</taxon>
        <taxon>Agrypninae</taxon>
        <taxon>Pyrophorini</taxon>
        <taxon>Ignelater</taxon>
    </lineage>
</organism>
<accession>A0A8K0C415</accession>
<dbReference type="SMART" id="SM00717">
    <property type="entry name" value="SANT"/>
    <property type="match status" value="1"/>
</dbReference>
<dbReference type="Proteomes" id="UP000801492">
    <property type="component" value="Unassembled WGS sequence"/>
</dbReference>
<feature type="compositionally biased region" description="Acidic residues" evidence="2">
    <location>
        <begin position="552"/>
        <end position="563"/>
    </location>
</feature>
<evidence type="ECO:0000259" key="3">
    <source>
        <dbReference type="SMART" id="SM00717"/>
    </source>
</evidence>
<sequence length="760" mass="86134">MATRRSRIKGIANIPQRRKVESKSNEDLNLFLKPEPKTKEVNSSIDAAESSSTTPLEETSVQAEVQDDISNNDSKIESASQPTTCANPQTDLPRRRNTIKPLVNQRLFQRPKLKIDNLNQSNNKEDVKNATNTSSELETAPTAANNNLPIQDLNQNRNSSIDELSNTHSTSNAHNFQTGSDTECSLGPLSPTKVINRSRIKAVPRLSHRRTSMTVHGSASESEDDSKRNYKRIRTESACSSISITNEPQIQTDVSSPQKSKEFSSIIQRKCKRTEQSRKMAEARRHFMHKFGNQIPDKQKLTMMDLIFYNPISNPMSQKPKKQIIEEIENDVEAKEEETQDESIINNESDEENTIPAPQIKIGANGEIVIDEKSLIIENEETKRNREEIQKSKIVDGDFDTGYGIYKREKRSKDWSKEETLRFYKALNTLGTDFTLMVELFSGRSRRELKMKFKKEERVNRPLIDKALTQPVRFDITELRKEAEEQLFIEQQRERQNSESRSKKDVIPYIGKTKKTSSSTTSKKQKSKSPKQKSPDLYTTLEKGISSLCQTDTEDEDDTEEQMNETVSDATTKPTRSGRVPKRRKLYTPEELPIVAKKTLKDTCPSEKEKNDLNNISALQPGSIMIVASQTPSGDPTFKVFMVTPSQNKVPITLTPDMLNNLTQVQNAENSINGTVSLLENHINETSLNDTHMTVPAEEMVVSTEAIEEEMWPPYEQSNISIPMDENIILPEDKNITLCSDGKYDVQLPECSSEEVILPD</sequence>
<name>A0A8K0C415_IGNLU</name>
<evidence type="ECO:0000256" key="2">
    <source>
        <dbReference type="SAM" id="MobiDB-lite"/>
    </source>
</evidence>
<feature type="compositionally biased region" description="Basic and acidic residues" evidence="2">
    <location>
        <begin position="491"/>
        <end position="506"/>
    </location>
</feature>
<dbReference type="GO" id="GO:0000126">
    <property type="term" value="C:transcription factor TFIIIB complex"/>
    <property type="evidence" value="ECO:0007669"/>
    <property type="project" value="TreeGrafter"/>
</dbReference>
<feature type="domain" description="Myb-like" evidence="3">
    <location>
        <begin position="411"/>
        <end position="459"/>
    </location>
</feature>
<dbReference type="CDD" id="cd00167">
    <property type="entry name" value="SANT"/>
    <property type="match status" value="1"/>
</dbReference>
<reference evidence="4" key="1">
    <citation type="submission" date="2019-08" db="EMBL/GenBank/DDBJ databases">
        <title>The genome of the North American firefly Photinus pyralis.</title>
        <authorList>
            <consortium name="Photinus pyralis genome working group"/>
            <person name="Fallon T.R."/>
            <person name="Sander Lower S.E."/>
            <person name="Weng J.-K."/>
        </authorList>
    </citation>
    <scope>NUCLEOTIDE SEQUENCE</scope>
    <source>
        <strain evidence="4">TRF0915ILg1</strain>
        <tissue evidence="4">Whole body</tissue>
    </source>
</reference>
<dbReference type="GO" id="GO:0070898">
    <property type="term" value="P:RNA polymerase III preinitiation complex assembly"/>
    <property type="evidence" value="ECO:0007669"/>
    <property type="project" value="TreeGrafter"/>
</dbReference>
<feature type="compositionally biased region" description="Polar residues" evidence="2">
    <location>
        <begin position="564"/>
        <end position="575"/>
    </location>
</feature>
<dbReference type="OrthoDB" id="272624at2759"/>
<comment type="caution">
    <text evidence="4">The sequence shown here is derived from an EMBL/GenBank/DDBJ whole genome shotgun (WGS) entry which is preliminary data.</text>
</comment>
<feature type="region of interest" description="Disordered" evidence="2">
    <location>
        <begin position="551"/>
        <end position="583"/>
    </location>
</feature>
<proteinExistence type="predicted"/>
<feature type="compositionally biased region" description="Polar residues" evidence="2">
    <location>
        <begin position="129"/>
        <end position="183"/>
    </location>
</feature>
<dbReference type="GO" id="GO:0005634">
    <property type="term" value="C:nucleus"/>
    <property type="evidence" value="ECO:0007669"/>
    <property type="project" value="UniProtKB-SubCell"/>
</dbReference>
<dbReference type="InterPro" id="IPR001005">
    <property type="entry name" value="SANT/Myb"/>
</dbReference>
<evidence type="ECO:0000256" key="1">
    <source>
        <dbReference type="ARBA" id="ARBA00004123"/>
    </source>
</evidence>
<protein>
    <recommendedName>
        <fullName evidence="3">Myb-like domain-containing protein</fullName>
    </recommendedName>
</protein>
<dbReference type="Pfam" id="PF15963">
    <property type="entry name" value="Myb_DNA-bind_7"/>
    <property type="match status" value="1"/>
</dbReference>
<dbReference type="InterPro" id="IPR009057">
    <property type="entry name" value="Homeodomain-like_sf"/>
</dbReference>
<evidence type="ECO:0000313" key="5">
    <source>
        <dbReference type="Proteomes" id="UP000801492"/>
    </source>
</evidence>